<gene>
    <name evidence="1" type="ORF">D0Z00_001286</name>
</gene>
<reference evidence="1 2" key="1">
    <citation type="journal article" date="2020" name="Front. Microbiol.">
        <title>Phenotypic and Genetic Characterization of the Cheese Ripening Yeast Geotrichum candidum.</title>
        <authorList>
            <person name="Perkins V."/>
            <person name="Vignola S."/>
            <person name="Lessard M.H."/>
            <person name="Plante P.L."/>
            <person name="Corbeil J."/>
            <person name="Dugat-Bony E."/>
            <person name="Frenette M."/>
            <person name="Labrie S."/>
        </authorList>
    </citation>
    <scope>NUCLEOTIDE SEQUENCE [LARGE SCALE GENOMIC DNA]</scope>
    <source>
        <strain evidence="1 2">LMA-1147</strain>
    </source>
</reference>
<evidence type="ECO:0000313" key="1">
    <source>
        <dbReference type="EMBL" id="KAF5100427.1"/>
    </source>
</evidence>
<organism evidence="1 2">
    <name type="scientific">Geotrichum galactomycetum</name>
    <dbReference type="NCBI Taxonomy" id="27317"/>
    <lineage>
        <taxon>Eukaryota</taxon>
        <taxon>Fungi</taxon>
        <taxon>Dikarya</taxon>
        <taxon>Ascomycota</taxon>
        <taxon>Saccharomycotina</taxon>
        <taxon>Dipodascomycetes</taxon>
        <taxon>Dipodascales</taxon>
        <taxon>Dipodascaceae</taxon>
        <taxon>Geotrichum</taxon>
    </lineage>
</organism>
<dbReference type="Proteomes" id="UP000744676">
    <property type="component" value="Unassembled WGS sequence"/>
</dbReference>
<protein>
    <submittedName>
        <fullName evidence="1">Uncharacterized protein</fullName>
    </submittedName>
</protein>
<comment type="caution">
    <text evidence="1">The sequence shown here is derived from an EMBL/GenBank/DDBJ whole genome shotgun (WGS) entry which is preliminary data.</text>
</comment>
<name>A0ACB6V7I9_9ASCO</name>
<sequence length="330" mass="36916">MELPPLRARHNGNGVSSGHSTPLAKSPPPEEPSSPPTTKKGGKRHANEDDEEHPTPHPRKKQPPRDPNLPKRPQNAYMVFCEQEKERVKKEITETVQAQTGQIPKTFDLTKVMAEKWRDLDEEGRQHYFKIYEDDKERYLREMAALNLTNPSPSEQKEVLRAEKMLKELVRDRNEGKREAVVSGSALAKMIEATSGPEAAAEAIKPIGLVTDSADDKTSKADEYYDEDDEDHDDDDSSMNKNDADESNNKEPEENDEDASVNDNTSINEEGLANTQKPSLQPVSEATKNDKTKEDTVYTEPPHSETDVKETTNNGSTQPQVDSNQSPDLS</sequence>
<proteinExistence type="predicted"/>
<keyword evidence="2" id="KW-1185">Reference proteome</keyword>
<accession>A0ACB6V7I9</accession>
<evidence type="ECO:0000313" key="2">
    <source>
        <dbReference type="Proteomes" id="UP000744676"/>
    </source>
</evidence>
<dbReference type="EMBL" id="QVQA01000022">
    <property type="protein sequence ID" value="KAF5100427.1"/>
    <property type="molecule type" value="Genomic_DNA"/>
</dbReference>